<organism evidence="1 2">
    <name type="scientific">Methylobacterium aquaticum</name>
    <dbReference type="NCBI Taxonomy" id="270351"/>
    <lineage>
        <taxon>Bacteria</taxon>
        <taxon>Pseudomonadati</taxon>
        <taxon>Pseudomonadota</taxon>
        <taxon>Alphaproteobacteria</taxon>
        <taxon>Hyphomicrobiales</taxon>
        <taxon>Methylobacteriaceae</taxon>
        <taxon>Methylobacterium</taxon>
    </lineage>
</organism>
<proteinExistence type="predicted"/>
<evidence type="ECO:0000313" key="2">
    <source>
        <dbReference type="Proteomes" id="UP000061432"/>
    </source>
</evidence>
<reference evidence="1 2" key="1">
    <citation type="journal article" date="2015" name="Genome Announc.">
        <title>Complete Genome Sequence of Methylobacterium aquaticum Strain 22A, Isolated from Racomitrium japonicum Moss.</title>
        <authorList>
            <person name="Tani A."/>
            <person name="Ogura Y."/>
            <person name="Hayashi T."/>
            <person name="Kimbara K."/>
        </authorList>
    </citation>
    <scope>NUCLEOTIDE SEQUENCE [LARGE SCALE GENOMIC DNA]</scope>
    <source>
        <strain evidence="1 2">MA-22A</strain>
        <plasmid evidence="2">Plasmid pMaq22A_3p DNA</plasmid>
    </source>
</reference>
<dbReference type="PATRIC" id="fig|270351.10.peg.7446"/>
<dbReference type="OrthoDB" id="9156729at2"/>
<geneLocation type="plasmid" evidence="2">
    <name>pMaq22A_3p DNA</name>
</geneLocation>
<dbReference type="GO" id="GO:0050660">
    <property type="term" value="F:flavin adenine dinucleotide binding"/>
    <property type="evidence" value="ECO:0007669"/>
    <property type="project" value="InterPro"/>
</dbReference>
<name>A0A0C6FC48_9HYPH</name>
<dbReference type="Pfam" id="PF02511">
    <property type="entry name" value="Thy1"/>
    <property type="match status" value="1"/>
</dbReference>
<accession>A0A0C6FC48</accession>
<keyword evidence="1" id="KW-0614">Plasmid</keyword>
<dbReference type="GO" id="GO:0006231">
    <property type="term" value="P:dTMP biosynthetic process"/>
    <property type="evidence" value="ECO:0007669"/>
    <property type="project" value="InterPro"/>
</dbReference>
<evidence type="ECO:0000313" key="1">
    <source>
        <dbReference type="EMBL" id="BAQ50256.1"/>
    </source>
</evidence>
<dbReference type="InterPro" id="IPR036098">
    <property type="entry name" value="Thymidylate_synthase_ThyX_sf"/>
</dbReference>
<dbReference type="GO" id="GO:0050797">
    <property type="term" value="F:thymidylate synthase (FAD) activity"/>
    <property type="evidence" value="ECO:0007669"/>
    <property type="project" value="InterPro"/>
</dbReference>
<evidence type="ECO:0008006" key="3">
    <source>
        <dbReference type="Google" id="ProtNLM"/>
    </source>
</evidence>
<dbReference type="SUPFAM" id="SSF69796">
    <property type="entry name" value="Thymidylate synthase-complementing protein Thy1"/>
    <property type="match status" value="1"/>
</dbReference>
<protein>
    <recommendedName>
        <fullName evidence="3">Thymidylate synthase complementing protein</fullName>
    </recommendedName>
</protein>
<reference evidence="2" key="2">
    <citation type="submission" date="2015-01" db="EMBL/GenBank/DDBJ databases">
        <title>Complete genome sequence of Methylobacterium aquaticum strain 22A.</title>
        <authorList>
            <person name="Tani A."/>
            <person name="Ogura Y."/>
            <person name="Hayashi T."/>
        </authorList>
    </citation>
    <scope>NUCLEOTIDE SEQUENCE [LARGE SCALE GENOMIC DNA]</scope>
    <source>
        <strain evidence="2">MA-22A</strain>
        <plasmid evidence="2">Plasmid pMaq22A_3p DNA</plasmid>
    </source>
</reference>
<dbReference type="Gene3D" id="3.30.1360.170">
    <property type="match status" value="1"/>
</dbReference>
<dbReference type="KEGG" id="maqu:Maq22A_3p50000"/>
<gene>
    <name evidence="1" type="ORF">Maq22A_3p50000</name>
</gene>
<dbReference type="AlphaFoldDB" id="A0A0C6FC48"/>
<dbReference type="InterPro" id="IPR003669">
    <property type="entry name" value="Thymidylate_synthase_ThyX"/>
</dbReference>
<dbReference type="Proteomes" id="UP000061432">
    <property type="component" value="Plasmid pMaq22A_3p"/>
</dbReference>
<sequence length="309" mass="34478">MACQTLAKVLQRSMGEVAPPLTSFQLRYPLIIHAELMTHRVFSRNARSSRAVPTARLIEEVMTDPFIPRHWGANQKGMQASVECNEEVRLPALMSDGWASATRESAWLYARDKAVETASAFAAAGYHKQISNRLLAPFLHIDVVVTATELANWFALRDDPAAEPHIRDLARAMKAAIEDWDRTYGGPDILRPGQWHLPYVSDRDQAGIRRIWDAALAADADLVEHARAVSVTRCAQVSYTPFHEAKLSVEQEVARHDALISARPMHASPCEHQATPDTLLPDGSWANPHLHGNLRGWIQYRKTLNGECA</sequence>
<dbReference type="EMBL" id="AP014707">
    <property type="protein sequence ID" value="BAQ50256.1"/>
    <property type="molecule type" value="Genomic_DNA"/>
</dbReference>
<dbReference type="RefSeq" id="WP_082743086.1">
    <property type="nucleotide sequence ID" value="NZ_AP014707.1"/>
</dbReference>